<comment type="caution">
    <text evidence="2">The sequence shown here is derived from an EMBL/GenBank/DDBJ whole genome shotgun (WGS) entry which is preliminary data.</text>
</comment>
<dbReference type="EMBL" id="QKXC01000327">
    <property type="protein sequence ID" value="RBR07036.1"/>
    <property type="molecule type" value="Genomic_DNA"/>
</dbReference>
<evidence type="ECO:0000313" key="2">
    <source>
        <dbReference type="EMBL" id="RBR07036.1"/>
    </source>
</evidence>
<reference evidence="2 3" key="1">
    <citation type="submission" date="2018-06" db="EMBL/GenBank/DDBJ databases">
        <title>Fusarium incarnatum-equiseti species complex species 28.</title>
        <authorList>
            <person name="Gardiner D.M."/>
        </authorList>
    </citation>
    <scope>NUCLEOTIDE SEQUENCE [LARGE SCALE GENOMIC DNA]</scope>
    <source>
        <strain evidence="2 3">FIESC_28</strain>
    </source>
</reference>
<evidence type="ECO:0000256" key="1">
    <source>
        <dbReference type="SAM" id="MobiDB-lite"/>
    </source>
</evidence>
<proteinExistence type="predicted"/>
<sequence length="198" mass="22490">MSLPDEPRTAHGGVEQPQSFELPMRGETLNGSVDLEGQPKGQDEPKGWFRMSQQQQRDPRHMVFPRHTEIYAFCIGQFANRADSLYTALQKAHEAGEEAPELLNKLVETIMRYGEMVTQTNQILGLSQPKSRYLKKLLDNMRVILEDQDTRFLDEPAHDWASLNPTDKMDQLITLALTTKVGKALAVSHPLLYSRSDL</sequence>
<feature type="region of interest" description="Disordered" evidence="1">
    <location>
        <begin position="1"/>
        <end position="47"/>
    </location>
</feature>
<evidence type="ECO:0000313" key="3">
    <source>
        <dbReference type="Proteomes" id="UP000253153"/>
    </source>
</evidence>
<organism evidence="2 3">
    <name type="scientific">Fusarium coffeatum</name>
    <dbReference type="NCBI Taxonomy" id="231269"/>
    <lineage>
        <taxon>Eukaryota</taxon>
        <taxon>Fungi</taxon>
        <taxon>Dikarya</taxon>
        <taxon>Ascomycota</taxon>
        <taxon>Pezizomycotina</taxon>
        <taxon>Sordariomycetes</taxon>
        <taxon>Hypocreomycetidae</taxon>
        <taxon>Hypocreales</taxon>
        <taxon>Nectriaceae</taxon>
        <taxon>Fusarium</taxon>
        <taxon>Fusarium incarnatum-equiseti species complex</taxon>
    </lineage>
</organism>
<dbReference type="AlphaFoldDB" id="A0A366QSC5"/>
<protein>
    <submittedName>
        <fullName evidence="2">Uncharacterized protein</fullName>
    </submittedName>
</protein>
<dbReference type="GeneID" id="42000278"/>
<dbReference type="RefSeq" id="XP_031010970.1">
    <property type="nucleotide sequence ID" value="XM_031164982.1"/>
</dbReference>
<keyword evidence="3" id="KW-1185">Reference proteome</keyword>
<accession>A0A366QSC5</accession>
<name>A0A366QSC5_9HYPO</name>
<dbReference type="OrthoDB" id="5102908at2759"/>
<dbReference type="Proteomes" id="UP000253153">
    <property type="component" value="Unassembled WGS sequence"/>
</dbReference>
<gene>
    <name evidence="2" type="ORF">FIESC28_10852</name>
</gene>